<sequence>MKNIYIYLKTLLIPFVFIQQNCSIVNAQICSKTDPINCLQFGPLARLWNVPNEEVPKLLDLEKILISIDSKLQPLLNGSYFGGTYIDIKAGKINVNTVDQSKVNEIRNKMKNDQAFLNFIAANNTLSQLNSTFNQTFILAQQFNITNCIISIEP</sequence>
<dbReference type="EMBL" id="QKWP01000148">
    <property type="protein sequence ID" value="RIB26109.1"/>
    <property type="molecule type" value="Genomic_DNA"/>
</dbReference>
<evidence type="ECO:0000256" key="1">
    <source>
        <dbReference type="SAM" id="SignalP"/>
    </source>
</evidence>
<name>A0A397VYP1_9GLOM</name>
<keyword evidence="3" id="KW-1185">Reference proteome</keyword>
<feature type="chain" id="PRO_5017366091" evidence="1">
    <location>
        <begin position="28"/>
        <end position="154"/>
    </location>
</feature>
<organism evidence="2 3">
    <name type="scientific">Gigaspora rosea</name>
    <dbReference type="NCBI Taxonomy" id="44941"/>
    <lineage>
        <taxon>Eukaryota</taxon>
        <taxon>Fungi</taxon>
        <taxon>Fungi incertae sedis</taxon>
        <taxon>Mucoromycota</taxon>
        <taxon>Glomeromycotina</taxon>
        <taxon>Glomeromycetes</taxon>
        <taxon>Diversisporales</taxon>
        <taxon>Gigasporaceae</taxon>
        <taxon>Gigaspora</taxon>
    </lineage>
</organism>
<dbReference type="OrthoDB" id="2484323at2759"/>
<accession>A0A397VYP1</accession>
<evidence type="ECO:0000313" key="2">
    <source>
        <dbReference type="EMBL" id="RIB26109.1"/>
    </source>
</evidence>
<keyword evidence="1" id="KW-0732">Signal</keyword>
<comment type="caution">
    <text evidence="2">The sequence shown here is derived from an EMBL/GenBank/DDBJ whole genome shotgun (WGS) entry which is preliminary data.</text>
</comment>
<evidence type="ECO:0000313" key="3">
    <source>
        <dbReference type="Proteomes" id="UP000266673"/>
    </source>
</evidence>
<dbReference type="Proteomes" id="UP000266673">
    <property type="component" value="Unassembled WGS sequence"/>
</dbReference>
<reference evidence="2 3" key="1">
    <citation type="submission" date="2018-06" db="EMBL/GenBank/DDBJ databases">
        <title>Comparative genomics reveals the genomic features of Rhizophagus irregularis, R. cerebriforme, R. diaphanum and Gigaspora rosea, and their symbiotic lifestyle signature.</title>
        <authorList>
            <person name="Morin E."/>
            <person name="San Clemente H."/>
            <person name="Chen E.C.H."/>
            <person name="De La Providencia I."/>
            <person name="Hainaut M."/>
            <person name="Kuo A."/>
            <person name="Kohler A."/>
            <person name="Murat C."/>
            <person name="Tang N."/>
            <person name="Roy S."/>
            <person name="Loubradou J."/>
            <person name="Henrissat B."/>
            <person name="Grigoriev I.V."/>
            <person name="Corradi N."/>
            <person name="Roux C."/>
            <person name="Martin F.M."/>
        </authorList>
    </citation>
    <scope>NUCLEOTIDE SEQUENCE [LARGE SCALE GENOMIC DNA]</scope>
    <source>
        <strain evidence="2 3">DAOM 194757</strain>
    </source>
</reference>
<gene>
    <name evidence="2" type="ORF">C2G38_2240956</name>
</gene>
<protein>
    <submittedName>
        <fullName evidence="2">Uncharacterized protein</fullName>
    </submittedName>
</protein>
<proteinExistence type="predicted"/>
<feature type="signal peptide" evidence="1">
    <location>
        <begin position="1"/>
        <end position="27"/>
    </location>
</feature>
<dbReference type="AlphaFoldDB" id="A0A397VYP1"/>